<feature type="region of interest" description="Disordered" evidence="1">
    <location>
        <begin position="91"/>
        <end position="116"/>
    </location>
</feature>
<sequence length="135" mass="14715">MRVLLTGRSNAWIWAARARAGRHAVDDDAAGDDGGERNDGAPWQAGGVEGVEQGGEGRNGAVDQCRLVGGGGGGGEVSWWRVLVRVEAEMRRQRQQRSPRRSTSQHDRGHSVAELFLPDSYDSDFSTWKARSRVA</sequence>
<dbReference type="AlphaFoldDB" id="A0A9W7SVR5"/>
<reference evidence="2 3" key="2">
    <citation type="journal article" date="2021" name="Curr. Genet.">
        <title>Genetic response to nitrogen starvation in the aggressive Eucalyptus foliar pathogen Teratosphaeria destructans.</title>
        <authorList>
            <person name="Havenga M."/>
            <person name="Wingfield B.D."/>
            <person name="Wingfield M.J."/>
            <person name="Dreyer L.L."/>
            <person name="Roets F."/>
            <person name="Aylward J."/>
        </authorList>
    </citation>
    <scope>NUCLEOTIDE SEQUENCE [LARGE SCALE GENOMIC DNA]</scope>
    <source>
        <strain evidence="2">CMW44962</strain>
    </source>
</reference>
<keyword evidence="3" id="KW-1185">Reference proteome</keyword>
<organism evidence="2 3">
    <name type="scientific">Teratosphaeria destructans</name>
    <dbReference type="NCBI Taxonomy" id="418781"/>
    <lineage>
        <taxon>Eukaryota</taxon>
        <taxon>Fungi</taxon>
        <taxon>Dikarya</taxon>
        <taxon>Ascomycota</taxon>
        <taxon>Pezizomycotina</taxon>
        <taxon>Dothideomycetes</taxon>
        <taxon>Dothideomycetidae</taxon>
        <taxon>Mycosphaerellales</taxon>
        <taxon>Teratosphaeriaceae</taxon>
        <taxon>Teratosphaeria</taxon>
    </lineage>
</organism>
<evidence type="ECO:0000313" key="3">
    <source>
        <dbReference type="Proteomes" id="UP001138500"/>
    </source>
</evidence>
<accession>A0A9W7SVR5</accession>
<name>A0A9W7SVR5_9PEZI</name>
<reference evidence="2 3" key="1">
    <citation type="journal article" date="2018" name="IMA Fungus">
        <title>IMA Genome-F 10: Nine draft genome sequences of Claviceps purpurea s.lat., including C. arundinis, C. humidiphila, and C. cf. spartinae, pseudomolecules for the pitch canker pathogen Fusarium circinatum, draft genome of Davidsoniella eucalypti, Grosmannia galeiformis, Quambalaria eucalypti, and Teratosphaeria destructans.</title>
        <authorList>
            <person name="Wingfield B.D."/>
            <person name="Liu M."/>
            <person name="Nguyen H.D."/>
            <person name="Lane F.A."/>
            <person name="Morgan S.W."/>
            <person name="De Vos L."/>
            <person name="Wilken P.M."/>
            <person name="Duong T.A."/>
            <person name="Aylward J."/>
            <person name="Coetzee M.P."/>
            <person name="Dadej K."/>
            <person name="De Beer Z.W."/>
            <person name="Findlay W."/>
            <person name="Havenga M."/>
            <person name="Kolarik M."/>
            <person name="Menzies J.G."/>
            <person name="Naidoo K."/>
            <person name="Pochopski O."/>
            <person name="Shoukouhi P."/>
            <person name="Santana Q.C."/>
            <person name="Seifert K.A."/>
            <person name="Soal N."/>
            <person name="Steenkamp E.T."/>
            <person name="Tatham C.T."/>
            <person name="van der Nest M.A."/>
            <person name="Wingfield M.J."/>
        </authorList>
    </citation>
    <scope>NUCLEOTIDE SEQUENCE [LARGE SCALE GENOMIC DNA]</scope>
    <source>
        <strain evidence="2">CMW44962</strain>
    </source>
</reference>
<feature type="compositionally biased region" description="Gly residues" evidence="1">
    <location>
        <begin position="47"/>
        <end position="58"/>
    </location>
</feature>
<dbReference type="Proteomes" id="UP001138500">
    <property type="component" value="Unassembled WGS sequence"/>
</dbReference>
<protein>
    <submittedName>
        <fullName evidence="2">Uncharacterized protein</fullName>
    </submittedName>
</protein>
<evidence type="ECO:0000313" key="2">
    <source>
        <dbReference type="EMBL" id="KAH9834706.1"/>
    </source>
</evidence>
<gene>
    <name evidence="2" type="ORF">Tdes44962_MAKER08618</name>
</gene>
<feature type="region of interest" description="Disordered" evidence="1">
    <location>
        <begin position="22"/>
        <end position="63"/>
    </location>
</feature>
<proteinExistence type="predicted"/>
<dbReference type="EMBL" id="RIBY02000979">
    <property type="protein sequence ID" value="KAH9834706.1"/>
    <property type="molecule type" value="Genomic_DNA"/>
</dbReference>
<comment type="caution">
    <text evidence="2">The sequence shown here is derived from an EMBL/GenBank/DDBJ whole genome shotgun (WGS) entry which is preliminary data.</text>
</comment>
<evidence type="ECO:0000256" key="1">
    <source>
        <dbReference type="SAM" id="MobiDB-lite"/>
    </source>
</evidence>